<name>A0A0F8Z4R1_9ZZZZ</name>
<dbReference type="AlphaFoldDB" id="A0A0F8Z4R1"/>
<accession>A0A0F8Z4R1</accession>
<feature type="non-terminal residue" evidence="1">
    <location>
        <position position="1"/>
    </location>
</feature>
<organism evidence="1">
    <name type="scientific">marine sediment metagenome</name>
    <dbReference type="NCBI Taxonomy" id="412755"/>
    <lineage>
        <taxon>unclassified sequences</taxon>
        <taxon>metagenomes</taxon>
        <taxon>ecological metagenomes</taxon>
    </lineage>
</organism>
<dbReference type="EMBL" id="LAZR01053334">
    <property type="protein sequence ID" value="KKK80975.1"/>
    <property type="molecule type" value="Genomic_DNA"/>
</dbReference>
<evidence type="ECO:0000313" key="1">
    <source>
        <dbReference type="EMBL" id="KKK80975.1"/>
    </source>
</evidence>
<comment type="caution">
    <text evidence="1">The sequence shown here is derived from an EMBL/GenBank/DDBJ whole genome shotgun (WGS) entry which is preliminary data.</text>
</comment>
<reference evidence="1" key="1">
    <citation type="journal article" date="2015" name="Nature">
        <title>Complex archaea that bridge the gap between prokaryotes and eukaryotes.</title>
        <authorList>
            <person name="Spang A."/>
            <person name="Saw J.H."/>
            <person name="Jorgensen S.L."/>
            <person name="Zaremba-Niedzwiedzka K."/>
            <person name="Martijn J."/>
            <person name="Lind A.E."/>
            <person name="van Eijk R."/>
            <person name="Schleper C."/>
            <person name="Guy L."/>
            <person name="Ettema T.J."/>
        </authorList>
    </citation>
    <scope>NUCLEOTIDE SEQUENCE</scope>
</reference>
<sequence>DLDPDIIKASDSRAKTKHKDMLNDALNEDYKKFWAQDSATLKIEWDSDHMEFWIKEGENFEPQQRSTGKRWHLGFFINVSARAKENKGNNNAAAVTLKNCFFMMTLNIQR</sequence>
<proteinExistence type="predicted"/>
<protein>
    <submittedName>
        <fullName evidence="1">Uncharacterized protein</fullName>
    </submittedName>
</protein>
<gene>
    <name evidence="1" type="ORF">LCGC14_2818110</name>
</gene>